<comment type="similarity">
    <text evidence="2 4">Belongs to the bacterial solute-binding protein 3 family.</text>
</comment>
<evidence type="ECO:0000313" key="9">
    <source>
        <dbReference type="Proteomes" id="UP000525923"/>
    </source>
</evidence>
<dbReference type="GO" id="GO:0015276">
    <property type="term" value="F:ligand-gated monoatomic ion channel activity"/>
    <property type="evidence" value="ECO:0007669"/>
    <property type="project" value="InterPro"/>
</dbReference>
<dbReference type="PROSITE" id="PS51257">
    <property type="entry name" value="PROKAR_LIPOPROTEIN"/>
    <property type="match status" value="1"/>
</dbReference>
<evidence type="ECO:0000256" key="2">
    <source>
        <dbReference type="ARBA" id="ARBA00010333"/>
    </source>
</evidence>
<feature type="domain" description="Solute-binding protein family 3/N-terminal" evidence="6">
    <location>
        <begin position="41"/>
        <end position="262"/>
    </location>
</feature>
<evidence type="ECO:0000256" key="3">
    <source>
        <dbReference type="ARBA" id="ARBA00022729"/>
    </source>
</evidence>
<dbReference type="Gene3D" id="3.40.190.10">
    <property type="entry name" value="Periplasmic binding protein-like II"/>
    <property type="match status" value="2"/>
</dbReference>
<dbReference type="InterPro" id="IPR001320">
    <property type="entry name" value="Iontro_rcpt_C"/>
</dbReference>
<evidence type="ECO:0000259" key="6">
    <source>
        <dbReference type="SMART" id="SM00062"/>
    </source>
</evidence>
<name>A0A7W8CS54_9BACL</name>
<dbReference type="SMART" id="SM00062">
    <property type="entry name" value="PBPb"/>
    <property type="match status" value="1"/>
</dbReference>
<evidence type="ECO:0000256" key="4">
    <source>
        <dbReference type="RuleBase" id="RU003744"/>
    </source>
</evidence>
<dbReference type="EMBL" id="JACHHE010000001">
    <property type="protein sequence ID" value="MBB5179192.1"/>
    <property type="molecule type" value="Genomic_DNA"/>
</dbReference>
<dbReference type="GO" id="GO:0016020">
    <property type="term" value="C:membrane"/>
    <property type="evidence" value="ECO:0007669"/>
    <property type="project" value="InterPro"/>
</dbReference>
<comment type="caution">
    <text evidence="8">The sequence shown here is derived from an EMBL/GenBank/DDBJ whole genome shotgun (WGS) entry which is preliminary data.</text>
</comment>
<dbReference type="Proteomes" id="UP000525923">
    <property type="component" value="Unassembled WGS sequence"/>
</dbReference>
<reference evidence="8 9" key="1">
    <citation type="submission" date="2020-08" db="EMBL/GenBank/DDBJ databases">
        <title>Genomic Encyclopedia of Type Strains, Phase IV (KMG-IV): sequencing the most valuable type-strain genomes for metagenomic binning, comparative biology and taxonomic classification.</title>
        <authorList>
            <person name="Goeker M."/>
        </authorList>
    </citation>
    <scope>NUCLEOTIDE SEQUENCE [LARGE SCALE GENOMIC DNA]</scope>
    <source>
        <strain evidence="8 9">DSM 15895</strain>
    </source>
</reference>
<dbReference type="GO" id="GO:0030313">
    <property type="term" value="C:cell envelope"/>
    <property type="evidence" value="ECO:0007669"/>
    <property type="project" value="UniProtKB-SubCell"/>
</dbReference>
<dbReference type="PANTHER" id="PTHR35936:SF17">
    <property type="entry name" value="ARGININE-BINDING EXTRACELLULAR PROTEIN ARTP"/>
    <property type="match status" value="1"/>
</dbReference>
<dbReference type="InterPro" id="IPR001638">
    <property type="entry name" value="Solute-binding_3/MltF_N"/>
</dbReference>
<feature type="signal peptide" evidence="5">
    <location>
        <begin position="1"/>
        <end position="21"/>
    </location>
</feature>
<evidence type="ECO:0000259" key="7">
    <source>
        <dbReference type="SMART" id="SM00079"/>
    </source>
</evidence>
<organism evidence="8 9">
    <name type="scientific">Planococcus koreensis</name>
    <dbReference type="NCBI Taxonomy" id="112331"/>
    <lineage>
        <taxon>Bacteria</taxon>
        <taxon>Bacillati</taxon>
        <taxon>Bacillota</taxon>
        <taxon>Bacilli</taxon>
        <taxon>Bacillales</taxon>
        <taxon>Caryophanaceae</taxon>
        <taxon>Planococcus</taxon>
    </lineage>
</organism>
<evidence type="ECO:0000313" key="8">
    <source>
        <dbReference type="EMBL" id="MBB5179192.1"/>
    </source>
</evidence>
<sequence>MNITKKHTLAVLFASSALLLGACGSDTPESGGSGGSEEDKVLEMGTSAEFPPFESRDASGEFVGFDIDMANRIAEEMGYELKITDMKFDGLIGALQNDRVDMVIAGMSATDARKENVDFSTEYHFSGEMFVTPKDSDVKTLEDLEGKKVGVQLGTIQEEGANAIIEEEGINFELKALDDSGALIQEILSGRIDAAYMDKEVAKGYIEAQDLGAFDDPTTSSPGMAVAFPKGSELVEEVNAVLAEMEESGEMEELKKKWKIEE</sequence>
<dbReference type="AlphaFoldDB" id="A0A7W8CS54"/>
<gene>
    <name evidence="8" type="ORF">HNQ44_000614</name>
</gene>
<protein>
    <submittedName>
        <fullName evidence="8">Polar amino acid transport system substrate-binding protein</fullName>
    </submittedName>
</protein>
<keyword evidence="3 5" id="KW-0732">Signal</keyword>
<dbReference type="PANTHER" id="PTHR35936">
    <property type="entry name" value="MEMBRANE-BOUND LYTIC MUREIN TRANSGLYCOSYLASE F"/>
    <property type="match status" value="1"/>
</dbReference>
<dbReference type="Pfam" id="PF00497">
    <property type="entry name" value="SBP_bac_3"/>
    <property type="match status" value="1"/>
</dbReference>
<dbReference type="InterPro" id="IPR018313">
    <property type="entry name" value="SBP_3_CS"/>
</dbReference>
<comment type="subcellular location">
    <subcellularLocation>
        <location evidence="1">Cell envelope</location>
    </subcellularLocation>
</comment>
<dbReference type="SUPFAM" id="SSF53850">
    <property type="entry name" value="Periplasmic binding protein-like II"/>
    <property type="match status" value="1"/>
</dbReference>
<feature type="chain" id="PRO_5038360389" evidence="5">
    <location>
        <begin position="22"/>
        <end position="262"/>
    </location>
</feature>
<accession>A0A7W8CS54</accession>
<evidence type="ECO:0000256" key="1">
    <source>
        <dbReference type="ARBA" id="ARBA00004196"/>
    </source>
</evidence>
<dbReference type="PROSITE" id="PS01039">
    <property type="entry name" value="SBP_BACTERIAL_3"/>
    <property type="match status" value="1"/>
</dbReference>
<proteinExistence type="inferred from homology"/>
<feature type="domain" description="Ionotropic glutamate receptor C-terminal" evidence="7">
    <location>
        <begin position="41"/>
        <end position="259"/>
    </location>
</feature>
<dbReference type="SMART" id="SM00079">
    <property type="entry name" value="PBPe"/>
    <property type="match status" value="1"/>
</dbReference>
<evidence type="ECO:0000256" key="5">
    <source>
        <dbReference type="SAM" id="SignalP"/>
    </source>
</evidence>
<keyword evidence="9" id="KW-1185">Reference proteome</keyword>